<accession>A0A834YH42</accession>
<dbReference type="Gene3D" id="3.40.50.10330">
    <property type="entry name" value="Probable inorganic polyphosphate/atp-NAD kinase, domain 1"/>
    <property type="match status" value="1"/>
</dbReference>
<protein>
    <recommendedName>
        <fullName evidence="2">Helicase ATP-binding domain-containing protein</fullName>
    </recommendedName>
</protein>
<dbReference type="SMART" id="SM00487">
    <property type="entry name" value="DEXDc"/>
    <property type="match status" value="1"/>
</dbReference>
<dbReference type="InterPro" id="IPR027417">
    <property type="entry name" value="P-loop_NTPase"/>
</dbReference>
<dbReference type="Proteomes" id="UP000655225">
    <property type="component" value="Unassembled WGS sequence"/>
</dbReference>
<dbReference type="OrthoDB" id="5857104at2759"/>
<evidence type="ECO:0000313" key="3">
    <source>
        <dbReference type="EMBL" id="KAF8387935.1"/>
    </source>
</evidence>
<dbReference type="GO" id="GO:0005524">
    <property type="term" value="F:ATP binding"/>
    <property type="evidence" value="ECO:0007669"/>
    <property type="project" value="InterPro"/>
</dbReference>
<dbReference type="SUPFAM" id="SSF111331">
    <property type="entry name" value="NAD kinase/diacylglycerol kinase-like"/>
    <property type="match status" value="1"/>
</dbReference>
<dbReference type="PANTHER" id="PTHR10799">
    <property type="entry name" value="SNF2/RAD54 HELICASE FAMILY"/>
    <property type="match status" value="1"/>
</dbReference>
<dbReference type="InterPro" id="IPR016064">
    <property type="entry name" value="NAD/diacylglycerol_kinase_sf"/>
</dbReference>
<dbReference type="InterPro" id="IPR017438">
    <property type="entry name" value="ATP-NAD_kinase_N"/>
</dbReference>
<dbReference type="InterPro" id="IPR014001">
    <property type="entry name" value="Helicase_ATP-bd"/>
</dbReference>
<keyword evidence="4" id="KW-1185">Reference proteome</keyword>
<dbReference type="InterPro" id="IPR038718">
    <property type="entry name" value="SNF2-like_sf"/>
</dbReference>
<dbReference type="Pfam" id="PF00781">
    <property type="entry name" value="DAGK_cat"/>
    <property type="match status" value="1"/>
</dbReference>
<reference evidence="3 4" key="1">
    <citation type="submission" date="2020-04" db="EMBL/GenBank/DDBJ databases">
        <title>Plant Genome Project.</title>
        <authorList>
            <person name="Zhang R.-G."/>
        </authorList>
    </citation>
    <scope>NUCLEOTIDE SEQUENCE [LARGE SCALE GENOMIC DNA]</scope>
    <source>
        <strain evidence="3">YNK0</strain>
        <tissue evidence="3">Leaf</tissue>
    </source>
</reference>
<evidence type="ECO:0000259" key="2">
    <source>
        <dbReference type="PROSITE" id="PS51192"/>
    </source>
</evidence>
<evidence type="ECO:0000256" key="1">
    <source>
        <dbReference type="SAM" id="Coils"/>
    </source>
</evidence>
<keyword evidence="1" id="KW-0175">Coiled coil</keyword>
<comment type="caution">
    <text evidence="3">The sequence shown here is derived from an EMBL/GenBank/DDBJ whole genome shotgun (WGS) entry which is preliminary data.</text>
</comment>
<feature type="coiled-coil region" evidence="1">
    <location>
        <begin position="253"/>
        <end position="280"/>
    </location>
</feature>
<organism evidence="3 4">
    <name type="scientific">Tetracentron sinense</name>
    <name type="common">Spur-leaf</name>
    <dbReference type="NCBI Taxonomy" id="13715"/>
    <lineage>
        <taxon>Eukaryota</taxon>
        <taxon>Viridiplantae</taxon>
        <taxon>Streptophyta</taxon>
        <taxon>Embryophyta</taxon>
        <taxon>Tracheophyta</taxon>
        <taxon>Spermatophyta</taxon>
        <taxon>Magnoliopsida</taxon>
        <taxon>Trochodendrales</taxon>
        <taxon>Trochodendraceae</taxon>
        <taxon>Tetracentron</taxon>
    </lineage>
</organism>
<dbReference type="PROSITE" id="PS51192">
    <property type="entry name" value="HELICASE_ATP_BIND_1"/>
    <property type="match status" value="1"/>
</dbReference>
<dbReference type="GO" id="GO:0016301">
    <property type="term" value="F:kinase activity"/>
    <property type="evidence" value="ECO:0007669"/>
    <property type="project" value="InterPro"/>
</dbReference>
<proteinExistence type="predicted"/>
<name>A0A834YH42_TETSI</name>
<gene>
    <name evidence="3" type="ORF">HHK36_026597</name>
</gene>
<feature type="domain" description="Helicase ATP-binding" evidence="2">
    <location>
        <begin position="339"/>
        <end position="481"/>
    </location>
</feature>
<dbReference type="AlphaFoldDB" id="A0A834YH42"/>
<evidence type="ECO:0000313" key="4">
    <source>
        <dbReference type="Proteomes" id="UP000655225"/>
    </source>
</evidence>
<sequence>MPAKDVNMLVKHVSPGQNYTSNSGSMIPDSCIDSHVGENCGPNGQKVSEIQKQCASDGCKIVPLDKTLKHGNPVTIREETIEQEEENKSVSTDLPPPPKYTLEKWIMDQQKRKHLEEQNWVIKLRKAEQRIAVCFDKSKQTVSSSEDISAKTKIVIELKKLQLLQLQRRLRRTTSTYRDLIQVQHLPFRDRLEDWFKIKTERWKGFNKYIKEFLKRKDQTHFEKIDRIQCEKIKLLKNNDVEGCLGMVQDAKSDRVKQLLKETEKYLQKLRSKMRDAKTMAKHFEMGMDENRAANSVEKIEVAIENEYENDQAETSLVIRNSVEFFFPALNPMLKFSSAVIALICYLMEPKNDRGPFLVVVPSSVLPGWVSEISSWVPGINKIAYAGPPEERRRERIVHQKFNVLLTTYEYLMNKHDRPKLSKIHWHYIIIDEGHRIKNASCQLNADLKLYQSSHRLLLTGTPLQGYLKTEPRVKPTSYDHMKSKSGPSHAIDITREAIREEVDTVIAVGGDNTLHEVKNDATQLRIHLLLNIFGSVASYYGDIGILASFKVFEDIDEQLRRHDSMELIYNKTLANWCSFNGDHNNSLGRV</sequence>
<dbReference type="InterPro" id="IPR001206">
    <property type="entry name" value="Diacylglycerol_kinase_cat_dom"/>
</dbReference>
<dbReference type="Pfam" id="PF00176">
    <property type="entry name" value="SNF2-rel_dom"/>
    <property type="match status" value="1"/>
</dbReference>
<dbReference type="SUPFAM" id="SSF52540">
    <property type="entry name" value="P-loop containing nucleoside triphosphate hydrolases"/>
    <property type="match status" value="1"/>
</dbReference>
<dbReference type="EMBL" id="JABCRI010000020">
    <property type="protein sequence ID" value="KAF8387935.1"/>
    <property type="molecule type" value="Genomic_DNA"/>
</dbReference>
<dbReference type="InterPro" id="IPR000330">
    <property type="entry name" value="SNF2_N"/>
</dbReference>
<dbReference type="Gene3D" id="3.40.50.10810">
    <property type="entry name" value="Tandem AAA-ATPase domain"/>
    <property type="match status" value="1"/>
</dbReference>